<evidence type="ECO:0000256" key="4">
    <source>
        <dbReference type="ARBA" id="ARBA00024334"/>
    </source>
</evidence>
<dbReference type="InterPro" id="IPR011009">
    <property type="entry name" value="Kinase-like_dom_sf"/>
</dbReference>
<organism evidence="9">
    <name type="scientific">Aphanomyces stellatus</name>
    <dbReference type="NCBI Taxonomy" id="120398"/>
    <lineage>
        <taxon>Eukaryota</taxon>
        <taxon>Sar</taxon>
        <taxon>Stramenopiles</taxon>
        <taxon>Oomycota</taxon>
        <taxon>Saprolegniomycetes</taxon>
        <taxon>Saprolegniales</taxon>
        <taxon>Verrucalvaceae</taxon>
        <taxon>Aphanomyces</taxon>
    </lineage>
</organism>
<dbReference type="Pfam" id="PF13637">
    <property type="entry name" value="Ank_4"/>
    <property type="match status" value="1"/>
</dbReference>
<dbReference type="GO" id="GO:0004672">
    <property type="term" value="F:protein kinase activity"/>
    <property type="evidence" value="ECO:0007669"/>
    <property type="project" value="InterPro"/>
</dbReference>
<dbReference type="PROSITE" id="PS50011">
    <property type="entry name" value="PROTEIN_KINASE_DOM"/>
    <property type="match status" value="1"/>
</dbReference>
<dbReference type="AlphaFoldDB" id="A0A6A4ZQL5"/>
<dbReference type="GO" id="GO:0005509">
    <property type="term" value="F:calcium ion binding"/>
    <property type="evidence" value="ECO:0007669"/>
    <property type="project" value="InterPro"/>
</dbReference>
<feature type="repeat" description="ANK" evidence="5">
    <location>
        <begin position="103"/>
        <end position="127"/>
    </location>
</feature>
<dbReference type="Gene3D" id="1.25.40.20">
    <property type="entry name" value="Ankyrin repeat-containing domain"/>
    <property type="match status" value="2"/>
</dbReference>
<protein>
    <submittedName>
        <fullName evidence="9">Uncharacterized protein</fullName>
    </submittedName>
</protein>
<gene>
    <name evidence="9" type="ORF">As57867_001832</name>
</gene>
<dbReference type="InterPro" id="IPR002110">
    <property type="entry name" value="Ankyrin_rpt"/>
</dbReference>
<dbReference type="SUPFAM" id="SSF56112">
    <property type="entry name" value="Protein kinase-like (PK-like)"/>
    <property type="match status" value="1"/>
</dbReference>
<dbReference type="Pfam" id="PF00069">
    <property type="entry name" value="Pkinase"/>
    <property type="match status" value="2"/>
</dbReference>
<evidence type="ECO:0000259" key="8">
    <source>
        <dbReference type="PROSITE" id="PS50222"/>
    </source>
</evidence>
<feature type="compositionally biased region" description="Polar residues" evidence="6">
    <location>
        <begin position="952"/>
        <end position="968"/>
    </location>
</feature>
<dbReference type="InterPro" id="IPR036770">
    <property type="entry name" value="Ankyrin_rpt-contain_sf"/>
</dbReference>
<evidence type="ECO:0000256" key="2">
    <source>
        <dbReference type="ARBA" id="ARBA00022837"/>
    </source>
</evidence>
<keyword evidence="3 5" id="KW-0040">ANK repeat</keyword>
<dbReference type="InterPro" id="IPR002048">
    <property type="entry name" value="EF_hand_dom"/>
</dbReference>
<dbReference type="InterPro" id="IPR011992">
    <property type="entry name" value="EF-hand-dom_pair"/>
</dbReference>
<dbReference type="PROSITE" id="PS50222">
    <property type="entry name" value="EF_HAND_2"/>
    <property type="match status" value="1"/>
</dbReference>
<keyword evidence="1" id="KW-0677">Repeat</keyword>
<dbReference type="SUPFAM" id="SSF48403">
    <property type="entry name" value="Ankyrin repeat"/>
    <property type="match status" value="1"/>
</dbReference>
<dbReference type="OrthoDB" id="3434343at2759"/>
<dbReference type="PROSITE" id="PS50088">
    <property type="entry name" value="ANK_REPEAT"/>
    <property type="match status" value="4"/>
</dbReference>
<comment type="similarity">
    <text evidence="4">Belongs to the protein kinase superfamily. Ser/Thr protein kinase family. CDPK subfamily.</text>
</comment>
<accession>A0A6A4ZQL5</accession>
<evidence type="ECO:0000256" key="6">
    <source>
        <dbReference type="SAM" id="MobiDB-lite"/>
    </source>
</evidence>
<dbReference type="SMART" id="SM00220">
    <property type="entry name" value="S_TKc"/>
    <property type="match status" value="1"/>
</dbReference>
<evidence type="ECO:0000259" key="7">
    <source>
        <dbReference type="PROSITE" id="PS50011"/>
    </source>
</evidence>
<dbReference type="InterPro" id="IPR018247">
    <property type="entry name" value="EF_Hand_1_Ca_BS"/>
</dbReference>
<feature type="region of interest" description="Disordered" evidence="6">
    <location>
        <begin position="928"/>
        <end position="968"/>
    </location>
</feature>
<feature type="repeat" description="ANK" evidence="5">
    <location>
        <begin position="35"/>
        <end position="59"/>
    </location>
</feature>
<dbReference type="SMART" id="SM00248">
    <property type="entry name" value="ANK"/>
    <property type="match status" value="5"/>
</dbReference>
<dbReference type="PANTHER" id="PTHR24126">
    <property type="entry name" value="ANKYRIN REPEAT, PH AND SEC7 DOMAIN CONTAINING PROTEIN SECG-RELATED"/>
    <property type="match status" value="1"/>
</dbReference>
<dbReference type="SUPFAM" id="SSF47473">
    <property type="entry name" value="EF-hand"/>
    <property type="match status" value="1"/>
</dbReference>
<reference evidence="9" key="1">
    <citation type="submission" date="2019-06" db="EMBL/GenBank/DDBJ databases">
        <title>Genomics analysis of Aphanomyces spp. identifies a new class of oomycete effector associated with host adaptation.</title>
        <authorList>
            <person name="Gaulin E."/>
        </authorList>
    </citation>
    <scope>NUCLEOTIDE SEQUENCE</scope>
    <source>
        <strain evidence="9">CBS 578.67</strain>
    </source>
</reference>
<dbReference type="Pfam" id="PF12796">
    <property type="entry name" value="Ank_2"/>
    <property type="match status" value="1"/>
</dbReference>
<dbReference type="PROSITE" id="PS50297">
    <property type="entry name" value="ANK_REP_REGION"/>
    <property type="match status" value="4"/>
</dbReference>
<dbReference type="GO" id="GO:0005524">
    <property type="term" value="F:ATP binding"/>
    <property type="evidence" value="ECO:0007669"/>
    <property type="project" value="InterPro"/>
</dbReference>
<keyword evidence="2" id="KW-0106">Calcium</keyword>
<feature type="repeat" description="ANK" evidence="5">
    <location>
        <begin position="69"/>
        <end position="93"/>
    </location>
</feature>
<sequence>NGKSALISASEDGHAEVVRMLLDHGGVDINIGGENGKSALISASMNGHAEVVRMLLDHGGVDINVVDRNGISALISASMNGHAEVVRVLLDHGGVDINVVERYGQTALIRASENGHAEVVRVLLDHGGVDINVVDEVRALTLDASCVLTKGMTALSHAIRKDDLETVRLLSERNDIIIKKDVEYSIHQKKFAALATILESQVTYRTTNDVSVEFKWFGKYLKHESAMNMLGVDLPVEVQDGNLVHRQDYSYSWASFMDVAHPVDVNVRLSCLESILKDEKFASCSQELLRELAFGKDKHGREVIQITDATTRQYFYDRLYYCGRYEIFEGPPVNVSNTAVVVKAYDHGICAQVYRDYLREKNPRGLDVAGFIQCNNILGRLGAKIVKKDEKKKWLAEFQQWDKDGNGLLSEEEFMSFSAQQFGKKLTVAMKFMKNSDEYRREIEYREDLDTTFIMTLLPSVDHATIQSNAEYLKVRAGYSLINYPHVMVMPAADRSLEDIFLKECPDENELRMLLQQVAEGLQHLHANDIVHGDLKKLNVVRAGNRLKLIDLDAATKIGDPVGAKFSSGSLPPGAIFYRLFFQIFDNFVFVEMFHKLKSKEETNKYCKIWNDVKSNNPKLWHKLEPKNGFVVKTFRNQKDRLPYKLVKARPSLDVWAFGALMYQMHCGEELVATDFNQDVVDDRIEFAVTWTQEKLKIRIHNKIPNAQARDLLEKLLVVDPNDRIAMGQVLTNSYFKVDSANVDVMGAIEKLQDTSTTIVKILDSVIELSKEHLQQLASMKHDIMRGVFEATEVTIPTSFVILDSDLTKPLDEKGEKQLDNPLMFMCNSTIQFGKSLTDAVNGKTVFLSSGDDVYLYLVDEVDDTKKTYAGLRRTYASDGHVLWTSAKNVEKINADKARPDTLAVEHEQSNKIVSFCKELLLFDKEEKKNENSSGEDTPDSTQAKKCDEETTGVSDSGSTEMKTMQQKIENGEKACSCELM</sequence>
<proteinExistence type="inferred from homology"/>
<feature type="non-terminal residue" evidence="9">
    <location>
        <position position="1"/>
    </location>
</feature>
<comment type="caution">
    <text evidence="9">The sequence shown here is derived from an EMBL/GenBank/DDBJ whole genome shotgun (WGS) entry which is preliminary data.</text>
</comment>
<evidence type="ECO:0000256" key="1">
    <source>
        <dbReference type="ARBA" id="ARBA00022737"/>
    </source>
</evidence>
<evidence type="ECO:0000256" key="3">
    <source>
        <dbReference type="ARBA" id="ARBA00023043"/>
    </source>
</evidence>
<feature type="repeat" description="ANK" evidence="5">
    <location>
        <begin position="1"/>
        <end position="25"/>
    </location>
</feature>
<feature type="domain" description="EF-hand" evidence="8">
    <location>
        <begin position="389"/>
        <end position="424"/>
    </location>
</feature>
<dbReference type="Gene3D" id="1.10.510.10">
    <property type="entry name" value="Transferase(Phosphotransferase) domain 1"/>
    <property type="match status" value="2"/>
</dbReference>
<feature type="domain" description="Protein kinase" evidence="7">
    <location>
        <begin position="398"/>
        <end position="736"/>
    </location>
</feature>
<dbReference type="InterPro" id="IPR000719">
    <property type="entry name" value="Prot_kinase_dom"/>
</dbReference>
<name>A0A6A4ZQL5_9STRA</name>
<dbReference type="PANTHER" id="PTHR24126:SF14">
    <property type="entry name" value="ANK_REP_REGION DOMAIN-CONTAINING PROTEIN"/>
    <property type="match status" value="1"/>
</dbReference>
<dbReference type="PROSITE" id="PS00018">
    <property type="entry name" value="EF_HAND_1"/>
    <property type="match status" value="1"/>
</dbReference>
<dbReference type="EMBL" id="VJMH01000169">
    <property type="protein sequence ID" value="KAF0718207.1"/>
    <property type="molecule type" value="Genomic_DNA"/>
</dbReference>
<evidence type="ECO:0000256" key="5">
    <source>
        <dbReference type="PROSITE-ProRule" id="PRU00023"/>
    </source>
</evidence>
<evidence type="ECO:0000313" key="9">
    <source>
        <dbReference type="EMBL" id="KAF0718207.1"/>
    </source>
</evidence>